<feature type="compositionally biased region" description="Polar residues" evidence="1">
    <location>
        <begin position="1"/>
        <end position="18"/>
    </location>
</feature>
<dbReference type="Proteomes" id="UP000003856">
    <property type="component" value="Unassembled WGS sequence"/>
</dbReference>
<proteinExistence type="predicted"/>
<dbReference type="EMBL" id="ACQT01000177">
    <property type="protein sequence ID" value="EER58977.1"/>
    <property type="molecule type" value="Genomic_DNA"/>
</dbReference>
<evidence type="ECO:0000313" key="2">
    <source>
        <dbReference type="EMBL" id="EER58977.1"/>
    </source>
</evidence>
<sequence>MQKNCQSWTGPHQSTNGHARNRKCRLIQSSLLTASISVHQFEQDFPTQMSRLLLTNFGVCFGRRVVLSSVDLDLPPTGVDVLMGPVKTGKSTLMRSLAGLNGSTNLYRSWGTSLMDGCPINTQHKPTLVQQHASLFSSTLRDALFAHCQDCVGRSFSARDDYARDALINNNLGNLLDSLSKSVL</sequence>
<feature type="non-terminal residue" evidence="2">
    <location>
        <position position="184"/>
    </location>
</feature>
<organism evidence="2 3">
    <name type="scientific">Acidovorax delafieldii 2AN</name>
    <dbReference type="NCBI Taxonomy" id="573060"/>
    <lineage>
        <taxon>Bacteria</taxon>
        <taxon>Pseudomonadati</taxon>
        <taxon>Pseudomonadota</taxon>
        <taxon>Betaproteobacteria</taxon>
        <taxon>Burkholderiales</taxon>
        <taxon>Comamonadaceae</taxon>
        <taxon>Acidovorax</taxon>
    </lineage>
</organism>
<evidence type="ECO:0000313" key="3">
    <source>
        <dbReference type="Proteomes" id="UP000003856"/>
    </source>
</evidence>
<evidence type="ECO:0000256" key="1">
    <source>
        <dbReference type="SAM" id="MobiDB-lite"/>
    </source>
</evidence>
<dbReference type="Gene3D" id="3.40.50.300">
    <property type="entry name" value="P-loop containing nucleotide triphosphate hydrolases"/>
    <property type="match status" value="1"/>
</dbReference>
<evidence type="ECO:0008006" key="4">
    <source>
        <dbReference type="Google" id="ProtNLM"/>
    </source>
</evidence>
<dbReference type="SUPFAM" id="SSF52540">
    <property type="entry name" value="P-loop containing nucleoside triphosphate hydrolases"/>
    <property type="match status" value="1"/>
</dbReference>
<gene>
    <name evidence="2" type="ORF">AcdelDRAFT_3443</name>
</gene>
<keyword evidence="3" id="KW-1185">Reference proteome</keyword>
<feature type="region of interest" description="Disordered" evidence="1">
    <location>
        <begin position="1"/>
        <end position="20"/>
    </location>
</feature>
<name>C5T963_ACIDE</name>
<accession>C5T963</accession>
<reference evidence="2 3" key="1">
    <citation type="submission" date="2009-05" db="EMBL/GenBank/DDBJ databases">
        <title>The draft genome of Acidovorax delafieldii 2AN.</title>
        <authorList>
            <consortium name="US DOE Joint Genome Institute (JGI-PGF)"/>
            <person name="Lucas S."/>
            <person name="Copeland A."/>
            <person name="Lapidus A."/>
            <person name="Glavina del Rio T."/>
            <person name="Tice H."/>
            <person name="Bruce D."/>
            <person name="Goodwin L."/>
            <person name="Pitluck S."/>
            <person name="Larimer F."/>
            <person name="Land M.L."/>
            <person name="Hauser L."/>
            <person name="Shelobolina E.S."/>
            <person name="Picardal F."/>
            <person name="Roden E."/>
            <person name="Emerson D."/>
        </authorList>
    </citation>
    <scope>NUCLEOTIDE SEQUENCE [LARGE SCALE GENOMIC DNA]</scope>
    <source>
        <strain evidence="2 3">2AN</strain>
    </source>
</reference>
<dbReference type="InterPro" id="IPR027417">
    <property type="entry name" value="P-loop_NTPase"/>
</dbReference>
<protein>
    <recommendedName>
        <fullName evidence="4">ABC transporter domain-containing protein</fullName>
    </recommendedName>
</protein>
<dbReference type="AlphaFoldDB" id="C5T963"/>
<comment type="caution">
    <text evidence="2">The sequence shown here is derived from an EMBL/GenBank/DDBJ whole genome shotgun (WGS) entry which is preliminary data.</text>
</comment>